<dbReference type="Proteomes" id="UP001291623">
    <property type="component" value="Unassembled WGS sequence"/>
</dbReference>
<feature type="signal peptide" evidence="1">
    <location>
        <begin position="1"/>
        <end position="25"/>
    </location>
</feature>
<keyword evidence="3" id="KW-1185">Reference proteome</keyword>
<reference evidence="2" key="1">
    <citation type="submission" date="2023-12" db="EMBL/GenBank/DDBJ databases">
        <title>Genome assembly of Anisodus tanguticus.</title>
        <authorList>
            <person name="Wang Y.-J."/>
        </authorList>
    </citation>
    <scope>NUCLEOTIDE SEQUENCE</scope>
    <source>
        <strain evidence="2">KB-2021</strain>
        <tissue evidence="2">Leaf</tissue>
    </source>
</reference>
<evidence type="ECO:0000313" key="2">
    <source>
        <dbReference type="EMBL" id="KAK4368365.1"/>
    </source>
</evidence>
<accession>A0AAE1VQH6</accession>
<sequence>MAHQKTMVSLLLLLVFASILHEVEPRNVVYVHCNSDSDCDFICKDADDKFEPLCYKSLCVCNKNYFCKNTFGCKLEFTCDDTDRTPQCIGYTCIC</sequence>
<dbReference type="EMBL" id="JAVYJV010000006">
    <property type="protein sequence ID" value="KAK4368365.1"/>
    <property type="molecule type" value="Genomic_DNA"/>
</dbReference>
<dbReference type="AlphaFoldDB" id="A0AAE1VQH6"/>
<proteinExistence type="predicted"/>
<name>A0AAE1VQH6_9SOLA</name>
<feature type="chain" id="PRO_5042051620" evidence="1">
    <location>
        <begin position="26"/>
        <end position="95"/>
    </location>
</feature>
<evidence type="ECO:0000256" key="1">
    <source>
        <dbReference type="SAM" id="SignalP"/>
    </source>
</evidence>
<protein>
    <submittedName>
        <fullName evidence="2">Uncharacterized protein</fullName>
    </submittedName>
</protein>
<gene>
    <name evidence="2" type="ORF">RND71_012157</name>
</gene>
<evidence type="ECO:0000313" key="3">
    <source>
        <dbReference type="Proteomes" id="UP001291623"/>
    </source>
</evidence>
<comment type="caution">
    <text evidence="2">The sequence shown here is derived from an EMBL/GenBank/DDBJ whole genome shotgun (WGS) entry which is preliminary data.</text>
</comment>
<organism evidence="2 3">
    <name type="scientific">Anisodus tanguticus</name>
    <dbReference type="NCBI Taxonomy" id="243964"/>
    <lineage>
        <taxon>Eukaryota</taxon>
        <taxon>Viridiplantae</taxon>
        <taxon>Streptophyta</taxon>
        <taxon>Embryophyta</taxon>
        <taxon>Tracheophyta</taxon>
        <taxon>Spermatophyta</taxon>
        <taxon>Magnoliopsida</taxon>
        <taxon>eudicotyledons</taxon>
        <taxon>Gunneridae</taxon>
        <taxon>Pentapetalae</taxon>
        <taxon>asterids</taxon>
        <taxon>lamiids</taxon>
        <taxon>Solanales</taxon>
        <taxon>Solanaceae</taxon>
        <taxon>Solanoideae</taxon>
        <taxon>Hyoscyameae</taxon>
        <taxon>Anisodus</taxon>
    </lineage>
</organism>
<keyword evidence="1" id="KW-0732">Signal</keyword>